<dbReference type="InterPro" id="IPR036974">
    <property type="entry name" value="PUA_sf"/>
</dbReference>
<dbReference type="CDD" id="cd21151">
    <property type="entry name" value="PUA_Nip7-like"/>
    <property type="match status" value="1"/>
</dbReference>
<sequence>MVRELRERERKVLKSALKFFKSLDFLNEKRIVVKGKEIFAVSEELYEFLKTGIDCIFGVKLGEIGKRLRLTLEGSYWLMRNEKRKVWVNDKGEMLFLYGRDIFAESVTEVGEFKQNEIVFVCNRFNDIIGIGRARYSSSEIKKQEKGKVVVENLVDRGAYLRHEKIYEAF</sequence>
<accession>A0A7J2TKN0</accession>
<dbReference type="NCBIfam" id="TIGR00451">
    <property type="entry name" value="unchar_dom_2"/>
    <property type="match status" value="1"/>
</dbReference>
<dbReference type="SMART" id="SM00359">
    <property type="entry name" value="PUA"/>
    <property type="match status" value="1"/>
</dbReference>
<dbReference type="PROSITE" id="PS50890">
    <property type="entry name" value="PUA"/>
    <property type="match status" value="1"/>
</dbReference>
<dbReference type="Pfam" id="PF17833">
    <property type="entry name" value="pre-PUA_NIP7"/>
    <property type="match status" value="1"/>
</dbReference>
<dbReference type="InterPro" id="IPR040598">
    <property type="entry name" value="NIP7_N"/>
</dbReference>
<dbReference type="InterPro" id="IPR004521">
    <property type="entry name" value="Uncharacterised_CHP00451"/>
</dbReference>
<dbReference type="InterPro" id="IPR005155">
    <property type="entry name" value="UPF0113_PUA"/>
</dbReference>
<dbReference type="Gene3D" id="2.30.130.10">
    <property type="entry name" value="PUA domain"/>
    <property type="match status" value="1"/>
</dbReference>
<dbReference type="InterPro" id="IPR002478">
    <property type="entry name" value="PUA"/>
</dbReference>
<gene>
    <name evidence="2" type="ORF">ENP88_08470</name>
</gene>
<organism evidence="2">
    <name type="scientific">Archaeoglobus fulgidus</name>
    <dbReference type="NCBI Taxonomy" id="2234"/>
    <lineage>
        <taxon>Archaea</taxon>
        <taxon>Methanobacteriati</taxon>
        <taxon>Methanobacteriota</taxon>
        <taxon>Archaeoglobi</taxon>
        <taxon>Archaeoglobales</taxon>
        <taxon>Archaeoglobaceae</taxon>
        <taxon>Archaeoglobus</taxon>
    </lineage>
</organism>
<reference evidence="2" key="1">
    <citation type="journal article" date="2020" name="mSystems">
        <title>Genome- and Community-Level Interaction Insights into Carbon Utilization and Element Cycling Functions of Hydrothermarchaeota in Hydrothermal Sediment.</title>
        <authorList>
            <person name="Zhou Z."/>
            <person name="Liu Y."/>
            <person name="Xu W."/>
            <person name="Pan J."/>
            <person name="Luo Z.H."/>
            <person name="Li M."/>
        </authorList>
    </citation>
    <scope>NUCLEOTIDE SEQUENCE [LARGE SCALE GENOMIC DNA]</scope>
    <source>
        <strain evidence="2">SpSt-26</strain>
    </source>
</reference>
<dbReference type="AlphaFoldDB" id="A0A7J2TKN0"/>
<dbReference type="Pfam" id="PF03657">
    <property type="entry name" value="UPF0113"/>
    <property type="match status" value="1"/>
</dbReference>
<protein>
    <recommendedName>
        <fullName evidence="1">PUA domain-containing protein</fullName>
    </recommendedName>
</protein>
<evidence type="ECO:0000259" key="1">
    <source>
        <dbReference type="SMART" id="SM00359"/>
    </source>
</evidence>
<evidence type="ECO:0000313" key="2">
    <source>
        <dbReference type="EMBL" id="HEH36143.1"/>
    </source>
</evidence>
<feature type="domain" description="PUA" evidence="1">
    <location>
        <begin position="84"/>
        <end position="157"/>
    </location>
</feature>
<dbReference type="SUPFAM" id="SSF88697">
    <property type="entry name" value="PUA domain-like"/>
    <property type="match status" value="1"/>
</dbReference>
<dbReference type="EMBL" id="DSLA01000136">
    <property type="protein sequence ID" value="HEH36143.1"/>
    <property type="molecule type" value="Genomic_DNA"/>
</dbReference>
<proteinExistence type="predicted"/>
<comment type="caution">
    <text evidence="2">The sequence shown here is derived from an EMBL/GenBank/DDBJ whole genome shotgun (WGS) entry which is preliminary data.</text>
</comment>
<name>A0A7J2TKN0_ARCFL</name>
<dbReference type="GO" id="GO:0003723">
    <property type="term" value="F:RNA binding"/>
    <property type="evidence" value="ECO:0007669"/>
    <property type="project" value="InterPro"/>
</dbReference>
<dbReference type="InterPro" id="IPR015947">
    <property type="entry name" value="PUA-like_sf"/>
</dbReference>